<sequence>MPPIHDDPVRAYRRPLVPRPGETAFQVVVAQTDLWIVADRRLAREIADFVSGLRAGLMTYILLNPEFRASLVPVAVPDDAPAIARDMAEAATRFGVGPMAAVAGAVSQAVSDRFAPLSPNLLVENGGDVFLRSTVGRTVALLAKPVEGARLALHFGPDRLPAAVCASSAKVGHSLSLGQADMVTVVADRGAVADAAATALGNLLVSRADLEGVLAAARGMARDGVRGAFVQIGEMVGLVGDLELVAIEGEDEA</sequence>
<reference evidence="2" key="1">
    <citation type="journal article" date="2015" name="Genome Announc.">
        <title>High-Quality Draft Genome Sequence of Desulfovibrio carbinoliphilus FW-101-2B, an Organic Acid-Oxidizing Sulfate-Reducing Bacterium Isolated from Uranium(VI)-Contaminated Groundwater.</title>
        <authorList>
            <person name="Ramsay B.D."/>
            <person name="Hwang C."/>
            <person name="Woo H.L."/>
            <person name="Carroll S.L."/>
            <person name="Lucas S."/>
            <person name="Han J."/>
            <person name="Lapidus A.L."/>
            <person name="Cheng J.F."/>
            <person name="Goodwin L.A."/>
            <person name="Pitluck S."/>
            <person name="Peters L."/>
            <person name="Chertkov O."/>
            <person name="Held B."/>
            <person name="Detter J.C."/>
            <person name="Han C.S."/>
            <person name="Tapia R."/>
            <person name="Land M.L."/>
            <person name="Hauser L.J."/>
            <person name="Kyrpides N.C."/>
            <person name="Ivanova N.N."/>
            <person name="Mikhailova N."/>
            <person name="Pagani I."/>
            <person name="Woyke T."/>
            <person name="Arkin A.P."/>
            <person name="Dehal P."/>
            <person name="Chivian D."/>
            <person name="Criddle C.S."/>
            <person name="Wu W."/>
            <person name="Chakraborty R."/>
            <person name="Hazen T.C."/>
            <person name="Fields M.W."/>
        </authorList>
    </citation>
    <scope>NUCLEOTIDE SEQUENCE [LARGE SCALE GENOMIC DNA]</scope>
    <source>
        <strain evidence="2">FW-101-2B</strain>
    </source>
</reference>
<dbReference type="Gene3D" id="3.10.520.10">
    <property type="entry name" value="ApbE-like domains"/>
    <property type="match status" value="1"/>
</dbReference>
<dbReference type="AlphaFoldDB" id="G7Q5M4"/>
<dbReference type="SUPFAM" id="SSF143631">
    <property type="entry name" value="ApbE-like"/>
    <property type="match status" value="1"/>
</dbReference>
<keyword evidence="2" id="KW-1185">Reference proteome</keyword>
<keyword evidence="1" id="KW-0449">Lipoprotein</keyword>
<dbReference type="RefSeq" id="WP_009182907.1">
    <property type="nucleotide sequence ID" value="NZ_CM001368.1"/>
</dbReference>
<gene>
    <name evidence="1" type="ORF">DFW101_3587</name>
</gene>
<dbReference type="HOGENOM" id="CLU_074757_1_0_7"/>
<dbReference type="EMBL" id="CM001368">
    <property type="protein sequence ID" value="EHJ49583.1"/>
    <property type="molecule type" value="Genomic_DNA"/>
</dbReference>
<dbReference type="InterPro" id="IPR003374">
    <property type="entry name" value="ApbE-like_sf"/>
</dbReference>
<name>G7Q5M4_9BACT</name>
<dbReference type="eggNOG" id="COG2122">
    <property type="taxonomic scope" value="Bacteria"/>
</dbReference>
<dbReference type="NCBIfam" id="NF003323">
    <property type="entry name" value="PRK04334.1-3"/>
    <property type="match status" value="1"/>
</dbReference>
<accession>G7Q5M4</accession>
<dbReference type="OrthoDB" id="9787842at2"/>
<dbReference type="InterPro" id="IPR007183">
    <property type="entry name" value="UPF0280"/>
</dbReference>
<protein>
    <submittedName>
        <fullName evidence="1">ApbE family lipoprotein</fullName>
    </submittedName>
</protein>
<evidence type="ECO:0000313" key="2">
    <source>
        <dbReference type="Proteomes" id="UP000004662"/>
    </source>
</evidence>
<dbReference type="STRING" id="694327.DFW101_3587"/>
<dbReference type="Proteomes" id="UP000004662">
    <property type="component" value="Chromosome"/>
</dbReference>
<organism evidence="1 2">
    <name type="scientific">Solidesulfovibrio carbinoliphilus subsp. oakridgensis</name>
    <dbReference type="NCBI Taxonomy" id="694327"/>
    <lineage>
        <taxon>Bacteria</taxon>
        <taxon>Pseudomonadati</taxon>
        <taxon>Thermodesulfobacteriota</taxon>
        <taxon>Desulfovibrionia</taxon>
        <taxon>Desulfovibrionales</taxon>
        <taxon>Desulfovibrionaceae</taxon>
        <taxon>Solidesulfovibrio</taxon>
    </lineage>
</organism>
<dbReference type="PIRSF" id="PIRSF006421">
    <property type="entry name" value="UCP006421"/>
    <property type="match status" value="1"/>
</dbReference>
<evidence type="ECO:0000313" key="1">
    <source>
        <dbReference type="EMBL" id="EHJ49583.1"/>
    </source>
</evidence>
<proteinExistence type="predicted"/>